<organism evidence="7 8">
    <name type="scientific">Dactylosporangium sucinum</name>
    <dbReference type="NCBI Taxonomy" id="1424081"/>
    <lineage>
        <taxon>Bacteria</taxon>
        <taxon>Bacillati</taxon>
        <taxon>Actinomycetota</taxon>
        <taxon>Actinomycetes</taxon>
        <taxon>Micromonosporales</taxon>
        <taxon>Micromonosporaceae</taxon>
        <taxon>Dactylosporangium</taxon>
    </lineage>
</organism>
<dbReference type="SUPFAM" id="SSF47598">
    <property type="entry name" value="Ribbon-helix-helix"/>
    <property type="match status" value="1"/>
</dbReference>
<comment type="caution">
    <text evidence="7">The sequence shown here is derived from an EMBL/GenBank/DDBJ whole genome shotgun (WGS) entry which is preliminary data.</text>
</comment>
<reference evidence="7" key="1">
    <citation type="journal article" date="2014" name="Int. J. Syst. Evol. Microbiol.">
        <title>Complete genome sequence of Corynebacterium casei LMG S-19264T (=DSM 44701T), isolated from a smear-ripened cheese.</title>
        <authorList>
            <consortium name="US DOE Joint Genome Institute (JGI-PGF)"/>
            <person name="Walter F."/>
            <person name="Albersmeier A."/>
            <person name="Kalinowski J."/>
            <person name="Ruckert C."/>
        </authorList>
    </citation>
    <scope>NUCLEOTIDE SEQUENCE</scope>
    <source>
        <strain evidence="7">JCM 19831</strain>
    </source>
</reference>
<name>A0A917TMT3_9ACTN</name>
<dbReference type="GO" id="GO:0006355">
    <property type="term" value="P:regulation of DNA-templated transcription"/>
    <property type="evidence" value="ECO:0007669"/>
    <property type="project" value="InterPro"/>
</dbReference>
<comment type="similarity">
    <text evidence="6">Belongs to the TacA antitoxin family.</text>
</comment>
<dbReference type="EMBL" id="BMPI01000013">
    <property type="protein sequence ID" value="GGM27913.1"/>
    <property type="molecule type" value="Genomic_DNA"/>
</dbReference>
<keyword evidence="4" id="KW-0238">DNA-binding</keyword>
<evidence type="ECO:0000256" key="5">
    <source>
        <dbReference type="ARBA" id="ARBA00023163"/>
    </source>
</evidence>
<evidence type="ECO:0000256" key="2">
    <source>
        <dbReference type="ARBA" id="ARBA00022649"/>
    </source>
</evidence>
<dbReference type="InterPro" id="IPR010985">
    <property type="entry name" value="Ribbon_hlx_hlx"/>
</dbReference>
<dbReference type="PANTHER" id="PTHR35401">
    <property type="entry name" value="COPG FAMILY HELIX-TURN-HELIX PROTEIN-RELATED-RELATED"/>
    <property type="match status" value="1"/>
</dbReference>
<sequence>MSAKGDRLHLRLDAEQKAMLEAASRAAGDTVSTFVLKAATEAAADVLADRRVFVLDQDAWQVFDEALQRPPQDIAGLRELLTGPTVLDPPQGGTPR</sequence>
<evidence type="ECO:0000256" key="4">
    <source>
        <dbReference type="ARBA" id="ARBA00023125"/>
    </source>
</evidence>
<dbReference type="Proteomes" id="UP000642070">
    <property type="component" value="Unassembled WGS sequence"/>
</dbReference>
<gene>
    <name evidence="7" type="ORF">GCM10007977_031540</name>
</gene>
<proteinExistence type="inferred from homology"/>
<keyword evidence="5" id="KW-0804">Transcription</keyword>
<evidence type="ECO:0000256" key="3">
    <source>
        <dbReference type="ARBA" id="ARBA00023015"/>
    </source>
</evidence>
<dbReference type="Pfam" id="PF08681">
    <property type="entry name" value="TacA1"/>
    <property type="match status" value="1"/>
</dbReference>
<evidence type="ECO:0000313" key="7">
    <source>
        <dbReference type="EMBL" id="GGM27913.1"/>
    </source>
</evidence>
<keyword evidence="8" id="KW-1185">Reference proteome</keyword>
<dbReference type="GO" id="GO:0003677">
    <property type="term" value="F:DNA binding"/>
    <property type="evidence" value="ECO:0007669"/>
    <property type="project" value="UniProtKB-KW"/>
</dbReference>
<accession>A0A917TMT3</accession>
<keyword evidence="1" id="KW-0678">Repressor</keyword>
<dbReference type="AlphaFoldDB" id="A0A917TMT3"/>
<reference evidence="7" key="2">
    <citation type="submission" date="2020-09" db="EMBL/GenBank/DDBJ databases">
        <authorList>
            <person name="Sun Q."/>
            <person name="Ohkuma M."/>
        </authorList>
    </citation>
    <scope>NUCLEOTIDE SEQUENCE</scope>
    <source>
        <strain evidence="7">JCM 19831</strain>
    </source>
</reference>
<evidence type="ECO:0000313" key="8">
    <source>
        <dbReference type="Proteomes" id="UP000642070"/>
    </source>
</evidence>
<dbReference type="RefSeq" id="WP_229835114.1">
    <property type="nucleotide sequence ID" value="NZ_BMPI01000013.1"/>
</dbReference>
<evidence type="ECO:0000256" key="1">
    <source>
        <dbReference type="ARBA" id="ARBA00022491"/>
    </source>
</evidence>
<dbReference type="PANTHER" id="PTHR35401:SF1">
    <property type="entry name" value="CYTOPLASMIC PROTEIN"/>
    <property type="match status" value="1"/>
</dbReference>
<keyword evidence="2" id="KW-1277">Toxin-antitoxin system</keyword>
<protein>
    <recommendedName>
        <fullName evidence="9">DUF1778 domain-containing protein</fullName>
    </recommendedName>
</protein>
<keyword evidence="3" id="KW-0805">Transcription regulation</keyword>
<evidence type="ECO:0000256" key="6">
    <source>
        <dbReference type="ARBA" id="ARBA00049988"/>
    </source>
</evidence>
<dbReference type="InterPro" id="IPR014795">
    <property type="entry name" value="TacA_1-like"/>
</dbReference>
<dbReference type="Gene3D" id="1.20.5.780">
    <property type="entry name" value="Single helix bin"/>
    <property type="match status" value="1"/>
</dbReference>
<evidence type="ECO:0008006" key="9">
    <source>
        <dbReference type="Google" id="ProtNLM"/>
    </source>
</evidence>